<proteinExistence type="predicted"/>
<protein>
    <submittedName>
        <fullName evidence="1">Uncharacterized protein</fullName>
    </submittedName>
</protein>
<evidence type="ECO:0000313" key="1">
    <source>
        <dbReference type="EMBL" id="DAD80757.1"/>
    </source>
</evidence>
<name>A0A8S5MEL3_9CAUD</name>
<organism evidence="1">
    <name type="scientific">Siphoviridae sp. ctet217</name>
    <dbReference type="NCBI Taxonomy" id="2826409"/>
    <lineage>
        <taxon>Viruses</taxon>
        <taxon>Duplodnaviria</taxon>
        <taxon>Heunggongvirae</taxon>
        <taxon>Uroviricota</taxon>
        <taxon>Caudoviricetes</taxon>
    </lineage>
</organism>
<accession>A0A8S5MEL3</accession>
<sequence>MHLTIFLKHGQTLRFENVTELKKEYRFNDIITFKYLSASDGQKKSGIFSTKDVLGLSVNKEDFYVKSLF</sequence>
<dbReference type="EMBL" id="BK014887">
    <property type="protein sequence ID" value="DAD80757.1"/>
    <property type="molecule type" value="Genomic_DNA"/>
</dbReference>
<reference evidence="1" key="1">
    <citation type="journal article" date="2021" name="Proc. Natl. Acad. Sci. U.S.A.">
        <title>A Catalog of Tens of Thousands of Viruses from Human Metagenomes Reveals Hidden Associations with Chronic Diseases.</title>
        <authorList>
            <person name="Tisza M.J."/>
            <person name="Buck C.B."/>
        </authorList>
    </citation>
    <scope>NUCLEOTIDE SEQUENCE</scope>
    <source>
        <strain evidence="1">Ctet217</strain>
    </source>
</reference>